<evidence type="ECO:0000256" key="4">
    <source>
        <dbReference type="ARBA" id="ARBA00023136"/>
    </source>
</evidence>
<evidence type="ECO:0000313" key="7">
    <source>
        <dbReference type="EMBL" id="OXA45037.1"/>
    </source>
</evidence>
<reference evidence="7 8" key="1">
    <citation type="submission" date="2015-12" db="EMBL/GenBank/DDBJ databases">
        <title>The genome of Folsomia candida.</title>
        <authorList>
            <person name="Faddeeva A."/>
            <person name="Derks M.F."/>
            <person name="Anvar Y."/>
            <person name="Smit S."/>
            <person name="Van Straalen N."/>
            <person name="Roelofs D."/>
        </authorList>
    </citation>
    <scope>NUCLEOTIDE SEQUENCE [LARGE SCALE GENOMIC DNA]</scope>
    <source>
        <strain evidence="7 8">VU population</strain>
        <tissue evidence="7">Whole body</tissue>
    </source>
</reference>
<dbReference type="OrthoDB" id="10062378at2759"/>
<dbReference type="InterPro" id="IPR004031">
    <property type="entry name" value="PMP22/EMP/MP20/Claudin"/>
</dbReference>
<dbReference type="PANTHER" id="PTHR21284">
    <property type="entry name" value="EG:80H7.2 PROTEIN"/>
    <property type="match status" value="1"/>
</dbReference>
<dbReference type="Proteomes" id="UP000198287">
    <property type="component" value="Unassembled WGS sequence"/>
</dbReference>
<proteinExistence type="predicted"/>
<evidence type="ECO:0000256" key="1">
    <source>
        <dbReference type="ARBA" id="ARBA00004141"/>
    </source>
</evidence>
<keyword evidence="2 6" id="KW-0812">Transmembrane</keyword>
<dbReference type="Pfam" id="PF13903">
    <property type="entry name" value="Claudin_2"/>
    <property type="match status" value="1"/>
</dbReference>
<dbReference type="GO" id="GO:0016020">
    <property type="term" value="C:membrane"/>
    <property type="evidence" value="ECO:0007669"/>
    <property type="project" value="UniProtKB-SubCell"/>
</dbReference>
<feature type="transmembrane region" description="Helical" evidence="6">
    <location>
        <begin position="102"/>
        <end position="123"/>
    </location>
</feature>
<dbReference type="Gene3D" id="1.20.140.150">
    <property type="match status" value="1"/>
</dbReference>
<evidence type="ECO:0000313" key="8">
    <source>
        <dbReference type="Proteomes" id="UP000198287"/>
    </source>
</evidence>
<protein>
    <submittedName>
        <fullName evidence="7">Uncharacterized protein</fullName>
    </submittedName>
</protein>
<evidence type="ECO:0000256" key="5">
    <source>
        <dbReference type="SAM" id="MobiDB-lite"/>
    </source>
</evidence>
<feature type="transmembrane region" description="Helical" evidence="6">
    <location>
        <begin position="149"/>
        <end position="171"/>
    </location>
</feature>
<accession>A0A226DK37</accession>
<dbReference type="PANTHER" id="PTHR21284:SF12">
    <property type="entry name" value="EG:80H7.2 PROTEIN"/>
    <property type="match status" value="1"/>
</dbReference>
<evidence type="ECO:0000256" key="2">
    <source>
        <dbReference type="ARBA" id="ARBA00022692"/>
    </source>
</evidence>
<organism evidence="7 8">
    <name type="scientific">Folsomia candida</name>
    <name type="common">Springtail</name>
    <dbReference type="NCBI Taxonomy" id="158441"/>
    <lineage>
        <taxon>Eukaryota</taxon>
        <taxon>Metazoa</taxon>
        <taxon>Ecdysozoa</taxon>
        <taxon>Arthropoda</taxon>
        <taxon>Hexapoda</taxon>
        <taxon>Collembola</taxon>
        <taxon>Entomobryomorpha</taxon>
        <taxon>Isotomoidea</taxon>
        <taxon>Isotomidae</taxon>
        <taxon>Proisotominae</taxon>
        <taxon>Folsomia</taxon>
    </lineage>
</organism>
<name>A0A226DK37_FOLCA</name>
<feature type="transmembrane region" description="Helical" evidence="6">
    <location>
        <begin position="32"/>
        <end position="54"/>
    </location>
</feature>
<comment type="caution">
    <text evidence="7">The sequence shown here is derived from an EMBL/GenBank/DDBJ whole genome shotgun (WGS) entry which is preliminary data.</text>
</comment>
<keyword evidence="4 6" id="KW-0472">Membrane</keyword>
<evidence type="ECO:0000256" key="3">
    <source>
        <dbReference type="ARBA" id="ARBA00022989"/>
    </source>
</evidence>
<sequence length="223" mass="25342">MPKPSRKYDHPQEYHRHEGGDSGKLFHSTGKWGVILILFSAVATSIAIFTPYWLQNDYEPTFSKMGLWIRCAGAEDYYRTNFYKFDLTGECRWILVPKEYPLIFLGIQIFYSICWILLMLTTVRMMSPIFKAKCCPGQNGSGLIPLKTIGIMLLVSAALGALTLLLFAVFVENWRGRDNYLSWSFGVAIMGVLSGIPGAILLLIESRKQIVPHPQDRAESYIY</sequence>
<evidence type="ECO:0000256" key="6">
    <source>
        <dbReference type="SAM" id="Phobius"/>
    </source>
</evidence>
<feature type="transmembrane region" description="Helical" evidence="6">
    <location>
        <begin position="183"/>
        <end position="204"/>
    </location>
</feature>
<keyword evidence="3 6" id="KW-1133">Transmembrane helix</keyword>
<gene>
    <name evidence="7" type="ORF">Fcan01_20339</name>
</gene>
<dbReference type="EMBL" id="LNIX01000018">
    <property type="protein sequence ID" value="OXA45037.1"/>
    <property type="molecule type" value="Genomic_DNA"/>
</dbReference>
<dbReference type="AlphaFoldDB" id="A0A226DK37"/>
<keyword evidence="8" id="KW-1185">Reference proteome</keyword>
<feature type="region of interest" description="Disordered" evidence="5">
    <location>
        <begin position="1"/>
        <end position="21"/>
    </location>
</feature>
<comment type="subcellular location">
    <subcellularLocation>
        <location evidence="1">Membrane</location>
        <topology evidence="1">Multi-pass membrane protein</topology>
    </subcellularLocation>
</comment>